<evidence type="ECO:0000259" key="14">
    <source>
        <dbReference type="Pfam" id="PF00136"/>
    </source>
</evidence>
<dbReference type="SUPFAM" id="SSF56672">
    <property type="entry name" value="DNA/RNA polymerases"/>
    <property type="match status" value="1"/>
</dbReference>
<dbReference type="EC" id="2.7.7.7" evidence="12"/>
<dbReference type="FunFam" id="3.30.70.2820:FF:000001">
    <property type="entry name" value="DNA polymerase"/>
    <property type="match status" value="1"/>
</dbReference>
<dbReference type="Pfam" id="PF08996">
    <property type="entry name" value="zf-DNA_Pol"/>
    <property type="match status" value="1"/>
</dbReference>
<feature type="domain" description="DNA polymerase alpha catalytic subunit N-terminal" evidence="17">
    <location>
        <begin position="7"/>
        <end position="71"/>
    </location>
</feature>
<evidence type="ECO:0000256" key="13">
    <source>
        <dbReference type="SAM" id="MobiDB-lite"/>
    </source>
</evidence>
<dbReference type="PANTHER" id="PTHR45861:SF1">
    <property type="entry name" value="DNA POLYMERASE ALPHA CATALYTIC SUBUNIT"/>
    <property type="match status" value="1"/>
</dbReference>
<feature type="compositionally biased region" description="Polar residues" evidence="13">
    <location>
        <begin position="269"/>
        <end position="279"/>
    </location>
</feature>
<evidence type="ECO:0000256" key="10">
    <source>
        <dbReference type="ARBA" id="ARBA00023125"/>
    </source>
</evidence>
<evidence type="ECO:0000259" key="17">
    <source>
        <dbReference type="Pfam" id="PF12254"/>
    </source>
</evidence>
<dbReference type="GO" id="GO:0000166">
    <property type="term" value="F:nucleotide binding"/>
    <property type="evidence" value="ECO:0007669"/>
    <property type="project" value="InterPro"/>
</dbReference>
<dbReference type="InterPro" id="IPR015088">
    <property type="entry name" value="Znf_DNA-dir_DNA_pol_B_alpha"/>
</dbReference>
<feature type="domain" description="Zinc finger DNA-directed DNA polymerase family B alpha" evidence="16">
    <location>
        <begin position="1282"/>
        <end position="1473"/>
    </location>
</feature>
<dbReference type="PANTHER" id="PTHR45861">
    <property type="entry name" value="DNA POLYMERASE ALPHA CATALYTIC SUBUNIT"/>
    <property type="match status" value="1"/>
</dbReference>
<dbReference type="InterPro" id="IPR043502">
    <property type="entry name" value="DNA/RNA_pol_sf"/>
</dbReference>
<dbReference type="GO" id="GO:1902975">
    <property type="term" value="P:mitotic DNA replication initiation"/>
    <property type="evidence" value="ECO:0007669"/>
    <property type="project" value="InterPro"/>
</dbReference>
<keyword evidence="9 12" id="KW-0239">DNA-directed DNA polymerase</keyword>
<feature type="region of interest" description="Disordered" evidence="13">
    <location>
        <begin position="833"/>
        <end position="859"/>
    </location>
</feature>
<dbReference type="Proteomes" id="UP001360560">
    <property type="component" value="Unassembled WGS sequence"/>
</dbReference>
<evidence type="ECO:0000256" key="6">
    <source>
        <dbReference type="ARBA" id="ARBA00022723"/>
    </source>
</evidence>
<feature type="domain" description="DNA-directed DNA polymerase family B exonuclease" evidence="15">
    <location>
        <begin position="476"/>
        <end position="730"/>
    </location>
</feature>
<sequence>MSKRDKLAALRKAREGGVSISSVYEAPKYDSIYEEIEEDDYRKRKRDQLLKEDFVVGDDGNEYVDDGNDNWGGNGSRGRGADYSGDEEGNELESGKSAQNQKKNVPINKFFKPSSSLTSSNKSKRKDRVNVEDILFDFDLDVPKKTRKLKRTSSPASTLLSKKQVKVDDDDIELSSSSFLKRTKTIKPKEKYLEVDSEIKEIEEVQNETPDVAMEDIDSNKENIATKISTIEVKTEPSEPSIDIEPKEDEDDDDDDDDDIVVTRRPRRTANNIDRSVNIQAKKEVKVKKMIAEDEEDERVPDSPTKSDSFSSFSSQSRGRATADEVLDENGNFKMYWMDYAEADNSLLLFGKIKTNSGAYVSNILQVNGIEKELFFLPRKTRRVDEEDEEDGEEAKDKGEPSEVTPEDIHDEIVPLIMDKYGLNSIKAKPETKKYAFELPDIPKETEYLKVLMPYQTAKNKTLNLPSDLEGDTFSKVFGTSTNIFESFILQRNIMGPCWLEVSNGDFQSLTNTSHCDIEVCVSAPKFIKPIDDKSLESPVFNCLSLHVQPIFNEKTNTQEVAAVSISNFSNVNIDHISPDTKPVSSVTLVRPVGILKSSFPPGLDKASKKLGLNVRTFPTEKTLINCLCALIKNHDPDFFVGHNLESSSLDILIHRMHELKVPTWSNFGRRNRKVWPERLTRMSRNNSGNSLMNNMKLKEIFQGRLICDISNELGKSVTLKCQSWELSEMYDLVCKKKLFNADINLNQSQFSEDANALLSVLKDVLNRCNISVEIAFQLQILSLSRTLTTIAGNAWSHTLGGTRSGRSEFFLLHEFTRDNYIVPDKESWASQNKNKIIESKEDSRDNDDDEKHTTSNRKAQYKGGLVLEPEVGLHKTFIVVMDFNSLYPSIIQEFNICFTTIDREEFNKTQREDDLPAYPSVDVPQGILPKLLNSLVSRRREVKKLLKDPKLSSAEKSSFDIKQLALKLQANSLYGYLGFEKSRFYAKALAMLVTAKGREILMETRKMAETIDLHTIYGDTDSLMIETGTLDYNEAIEAAAKFQQLINGKHTILELGLDNVFKSILLHSKKKYAAVNVVPAGDGKFTETLEVKGLDLKRREYSPLTKETSNFILNKILSDQDSEEVLSEIYDHLEALTSDIKNNKIRPEKFKINTRLSKDPKNYPGGKSMPQVQVALRLRKQGKIVKAGSVITYIICSGEEGSPAERARSLQEVLGKNSNLTPDPKYYLEKQLFNPLERLLQTYPGIDMVRLANCLGLDGRKYERHNASNRTSVNGLQPFESTISDEERYKYSKFLELQCSCGSKFRYGGIVPSFDYKIGSGGVMCKHCNKTMSTLRITSQLERQIRSFISLYYSSWLICDDPSCEITTRQMSVYGRKCLSASCDGLMRYKYSDQELYRQLMYFSTIFDVEKMKKNSLKQIYSVGAVKPDPITDSQVSILAEQNKEFFHLCRSIVDKYLNNSARRFVDMGSIFSFMMEAGK</sequence>
<feature type="compositionally biased region" description="Acidic residues" evidence="13">
    <location>
        <begin position="58"/>
        <end position="68"/>
    </location>
</feature>
<dbReference type="GO" id="GO:0008270">
    <property type="term" value="F:zinc ion binding"/>
    <property type="evidence" value="ECO:0007669"/>
    <property type="project" value="UniProtKB-KW"/>
</dbReference>
<feature type="region of interest" description="Disordered" evidence="13">
    <location>
        <begin position="146"/>
        <end position="167"/>
    </location>
</feature>
<dbReference type="InterPro" id="IPR006134">
    <property type="entry name" value="DNA-dir_DNA_pol_B_multi_dom"/>
</dbReference>
<evidence type="ECO:0000256" key="2">
    <source>
        <dbReference type="ARBA" id="ARBA00005755"/>
    </source>
</evidence>
<dbReference type="InterPro" id="IPR006172">
    <property type="entry name" value="DNA-dir_DNA_pol_B"/>
</dbReference>
<dbReference type="GO" id="GO:0003697">
    <property type="term" value="F:single-stranded DNA binding"/>
    <property type="evidence" value="ECO:0007669"/>
    <property type="project" value="TreeGrafter"/>
</dbReference>
<dbReference type="PROSITE" id="PS00116">
    <property type="entry name" value="DNA_POLYMERASE_B"/>
    <property type="match status" value="1"/>
</dbReference>
<evidence type="ECO:0000313" key="19">
    <source>
        <dbReference type="Proteomes" id="UP001360560"/>
    </source>
</evidence>
<evidence type="ECO:0000256" key="12">
    <source>
        <dbReference type="RuleBase" id="RU000442"/>
    </source>
</evidence>
<dbReference type="InterPro" id="IPR036397">
    <property type="entry name" value="RNaseH_sf"/>
</dbReference>
<dbReference type="GO" id="GO:0003887">
    <property type="term" value="F:DNA-directed DNA polymerase activity"/>
    <property type="evidence" value="ECO:0007669"/>
    <property type="project" value="UniProtKB-KW"/>
</dbReference>
<keyword evidence="8" id="KW-0862">Zinc</keyword>
<dbReference type="InterPro" id="IPR012337">
    <property type="entry name" value="RNaseH-like_sf"/>
</dbReference>
<feature type="compositionally biased region" description="Acidic residues" evidence="13">
    <location>
        <begin position="246"/>
        <end position="260"/>
    </location>
</feature>
<keyword evidence="3 12" id="KW-0808">Transferase</keyword>
<keyword evidence="7" id="KW-0863">Zinc-finger</keyword>
<dbReference type="InterPro" id="IPR038256">
    <property type="entry name" value="Pol_alpha_znc_sf"/>
</dbReference>
<dbReference type="InterPro" id="IPR024647">
    <property type="entry name" value="DNA_pol_a_cat_su_N"/>
</dbReference>
<feature type="domain" description="DNA-directed DNA polymerase family B multifunctional" evidence="14">
    <location>
        <begin position="795"/>
        <end position="1242"/>
    </location>
</feature>
<keyword evidence="4 12" id="KW-0548">Nucleotidyltransferase</keyword>
<dbReference type="Gene3D" id="1.10.3200.20">
    <property type="entry name" value="DNA Polymerase alpha, zinc finger"/>
    <property type="match status" value="1"/>
</dbReference>
<gene>
    <name evidence="18" type="ORF">DASC09_001210</name>
</gene>
<keyword evidence="5 12" id="KW-0235">DNA replication</keyword>
<evidence type="ECO:0000259" key="15">
    <source>
        <dbReference type="Pfam" id="PF03104"/>
    </source>
</evidence>
<dbReference type="Gene3D" id="2.40.50.730">
    <property type="match status" value="1"/>
</dbReference>
<comment type="similarity">
    <text evidence="2 12">Belongs to the DNA polymerase type-B family.</text>
</comment>
<keyword evidence="19" id="KW-1185">Reference proteome</keyword>
<dbReference type="GO" id="GO:0006273">
    <property type="term" value="P:lagging strand elongation"/>
    <property type="evidence" value="ECO:0007669"/>
    <property type="project" value="TreeGrafter"/>
</dbReference>
<dbReference type="InterPro" id="IPR023211">
    <property type="entry name" value="DNA_pol_palm_dom_sf"/>
</dbReference>
<keyword evidence="6" id="KW-0479">Metal-binding</keyword>
<dbReference type="InterPro" id="IPR045846">
    <property type="entry name" value="POLBc_alpha"/>
</dbReference>
<dbReference type="GO" id="GO:0006272">
    <property type="term" value="P:leading strand elongation"/>
    <property type="evidence" value="ECO:0007669"/>
    <property type="project" value="TreeGrafter"/>
</dbReference>
<feature type="compositionally biased region" description="Basic and acidic residues" evidence="13">
    <location>
        <begin position="395"/>
        <end position="405"/>
    </location>
</feature>
<evidence type="ECO:0000256" key="8">
    <source>
        <dbReference type="ARBA" id="ARBA00022833"/>
    </source>
</evidence>
<dbReference type="GeneID" id="90070775"/>
<dbReference type="GO" id="GO:0003688">
    <property type="term" value="F:DNA replication origin binding"/>
    <property type="evidence" value="ECO:0007669"/>
    <property type="project" value="TreeGrafter"/>
</dbReference>
<feature type="region of interest" description="Disordered" evidence="13">
    <location>
        <begin position="382"/>
        <end position="405"/>
    </location>
</feature>
<protein>
    <recommendedName>
        <fullName evidence="12">DNA polymerase</fullName>
        <ecNumber evidence="12">2.7.7.7</ecNumber>
    </recommendedName>
</protein>
<dbReference type="RefSeq" id="XP_064849796.1">
    <property type="nucleotide sequence ID" value="XM_064993724.1"/>
</dbReference>
<proteinExistence type="inferred from homology"/>
<dbReference type="Gene3D" id="1.10.132.60">
    <property type="entry name" value="DNA polymerase family B, C-terminal domain"/>
    <property type="match status" value="1"/>
</dbReference>
<dbReference type="SUPFAM" id="SSF53098">
    <property type="entry name" value="Ribonuclease H-like"/>
    <property type="match status" value="1"/>
</dbReference>
<dbReference type="InterPro" id="IPR017964">
    <property type="entry name" value="DNA-dir_DNA_pol_B_CS"/>
</dbReference>
<evidence type="ECO:0000256" key="9">
    <source>
        <dbReference type="ARBA" id="ARBA00022932"/>
    </source>
</evidence>
<dbReference type="CDD" id="cd05776">
    <property type="entry name" value="DNA_polB_alpha_exo"/>
    <property type="match status" value="1"/>
</dbReference>
<dbReference type="GO" id="GO:0003682">
    <property type="term" value="F:chromatin binding"/>
    <property type="evidence" value="ECO:0007669"/>
    <property type="project" value="TreeGrafter"/>
</dbReference>
<dbReference type="PRINTS" id="PR00106">
    <property type="entry name" value="DNAPOLB"/>
</dbReference>
<evidence type="ECO:0000256" key="1">
    <source>
        <dbReference type="ARBA" id="ARBA00004123"/>
    </source>
</evidence>
<dbReference type="Gene3D" id="3.30.420.10">
    <property type="entry name" value="Ribonuclease H-like superfamily/Ribonuclease H"/>
    <property type="match status" value="1"/>
</dbReference>
<reference evidence="18 19" key="1">
    <citation type="journal article" date="2023" name="Elife">
        <title>Identification of key yeast species and microbe-microbe interactions impacting larval growth of Drosophila in the wild.</title>
        <authorList>
            <person name="Mure A."/>
            <person name="Sugiura Y."/>
            <person name="Maeda R."/>
            <person name="Honda K."/>
            <person name="Sakurai N."/>
            <person name="Takahashi Y."/>
            <person name="Watada M."/>
            <person name="Katoh T."/>
            <person name="Gotoh A."/>
            <person name="Gotoh Y."/>
            <person name="Taniguchi I."/>
            <person name="Nakamura K."/>
            <person name="Hayashi T."/>
            <person name="Katayama T."/>
            <person name="Uemura T."/>
            <person name="Hattori Y."/>
        </authorList>
    </citation>
    <scope>NUCLEOTIDE SEQUENCE [LARGE SCALE GENOMIC DNA]</scope>
    <source>
        <strain evidence="18 19">SC-9</strain>
    </source>
</reference>
<feature type="compositionally biased region" description="Polar residues" evidence="13">
    <location>
        <begin position="152"/>
        <end position="161"/>
    </location>
</feature>
<evidence type="ECO:0000259" key="16">
    <source>
        <dbReference type="Pfam" id="PF08996"/>
    </source>
</evidence>
<feature type="compositionally biased region" description="Basic and acidic residues" evidence="13">
    <location>
        <begin position="836"/>
        <end position="854"/>
    </location>
</feature>
<comment type="caution">
    <text evidence="18">The sequence shown here is derived from an EMBL/GenBank/DDBJ whole genome shotgun (WGS) entry which is preliminary data.</text>
</comment>
<organism evidence="18 19">
    <name type="scientific">Saccharomycopsis crataegensis</name>
    <dbReference type="NCBI Taxonomy" id="43959"/>
    <lineage>
        <taxon>Eukaryota</taxon>
        <taxon>Fungi</taxon>
        <taxon>Dikarya</taxon>
        <taxon>Ascomycota</taxon>
        <taxon>Saccharomycotina</taxon>
        <taxon>Saccharomycetes</taxon>
        <taxon>Saccharomycopsidaceae</taxon>
        <taxon>Saccharomycopsis</taxon>
    </lineage>
</organism>
<dbReference type="SMART" id="SM00486">
    <property type="entry name" value="POLBc"/>
    <property type="match status" value="1"/>
</dbReference>
<evidence type="ECO:0000256" key="3">
    <source>
        <dbReference type="ARBA" id="ARBA00022679"/>
    </source>
</evidence>
<dbReference type="Gene3D" id="3.30.70.2820">
    <property type="match status" value="1"/>
</dbReference>
<evidence type="ECO:0000256" key="5">
    <source>
        <dbReference type="ARBA" id="ARBA00022705"/>
    </source>
</evidence>
<evidence type="ECO:0000256" key="7">
    <source>
        <dbReference type="ARBA" id="ARBA00022771"/>
    </source>
</evidence>
<dbReference type="Pfam" id="PF12254">
    <property type="entry name" value="DNA_pol_alpha_N"/>
    <property type="match status" value="1"/>
</dbReference>
<feature type="region of interest" description="Disordered" evidence="13">
    <location>
        <begin position="58"/>
        <end position="126"/>
    </location>
</feature>
<keyword evidence="11" id="KW-0539">Nucleus</keyword>
<dbReference type="NCBIfam" id="TIGR00592">
    <property type="entry name" value="pol2"/>
    <property type="match status" value="1"/>
</dbReference>
<dbReference type="Pfam" id="PF00136">
    <property type="entry name" value="DNA_pol_B"/>
    <property type="match status" value="1"/>
</dbReference>
<evidence type="ECO:0000256" key="11">
    <source>
        <dbReference type="ARBA" id="ARBA00023242"/>
    </source>
</evidence>
<dbReference type="CDD" id="cd05532">
    <property type="entry name" value="POLBc_alpha"/>
    <property type="match status" value="1"/>
</dbReference>
<name>A0AAV5QDE4_9ASCO</name>
<dbReference type="EMBL" id="BTFZ01000001">
    <property type="protein sequence ID" value="GMM32796.1"/>
    <property type="molecule type" value="Genomic_DNA"/>
</dbReference>
<dbReference type="GO" id="GO:0005658">
    <property type="term" value="C:alpha DNA polymerase:primase complex"/>
    <property type="evidence" value="ECO:0007669"/>
    <property type="project" value="TreeGrafter"/>
</dbReference>
<dbReference type="InterPro" id="IPR042087">
    <property type="entry name" value="DNA_pol_B_thumb"/>
</dbReference>
<keyword evidence="10 12" id="KW-0238">DNA-binding</keyword>
<evidence type="ECO:0000313" key="18">
    <source>
        <dbReference type="EMBL" id="GMM32796.1"/>
    </source>
</evidence>
<accession>A0AAV5QDE4</accession>
<feature type="compositionally biased region" description="Low complexity" evidence="13">
    <location>
        <begin position="109"/>
        <end position="121"/>
    </location>
</feature>
<dbReference type="Pfam" id="PF03104">
    <property type="entry name" value="DNA_pol_B_exo1"/>
    <property type="match status" value="1"/>
</dbReference>
<dbReference type="FunFam" id="1.10.132.60:FF:000004">
    <property type="entry name" value="DNA polymerase"/>
    <property type="match status" value="1"/>
</dbReference>
<dbReference type="Gene3D" id="3.90.1600.10">
    <property type="entry name" value="Palm domain of DNA polymerase"/>
    <property type="match status" value="2"/>
</dbReference>
<comment type="catalytic activity">
    <reaction evidence="12">
        <text>DNA(n) + a 2'-deoxyribonucleoside 5'-triphosphate = DNA(n+1) + diphosphate</text>
        <dbReference type="Rhea" id="RHEA:22508"/>
        <dbReference type="Rhea" id="RHEA-COMP:17339"/>
        <dbReference type="Rhea" id="RHEA-COMP:17340"/>
        <dbReference type="ChEBI" id="CHEBI:33019"/>
        <dbReference type="ChEBI" id="CHEBI:61560"/>
        <dbReference type="ChEBI" id="CHEBI:173112"/>
        <dbReference type="EC" id="2.7.7.7"/>
    </reaction>
</comment>
<evidence type="ECO:0000256" key="4">
    <source>
        <dbReference type="ARBA" id="ARBA00022695"/>
    </source>
</evidence>
<dbReference type="InterPro" id="IPR006133">
    <property type="entry name" value="DNA-dir_DNA_pol_B_exonuc"/>
</dbReference>
<feature type="region of interest" description="Disordered" evidence="13">
    <location>
        <begin position="216"/>
        <end position="323"/>
    </location>
</feature>
<feature type="compositionally biased region" description="Low complexity" evidence="13">
    <location>
        <begin position="302"/>
        <end position="317"/>
    </location>
</feature>
<comment type="subcellular location">
    <subcellularLocation>
        <location evidence="1">Nucleus</location>
    </subcellularLocation>
</comment>